<dbReference type="Gene3D" id="3.40.50.720">
    <property type="entry name" value="NAD(P)-binding Rossmann-like Domain"/>
    <property type="match status" value="1"/>
</dbReference>
<feature type="domain" description="NAD(P)-binding" evidence="1">
    <location>
        <begin position="8"/>
        <end position="201"/>
    </location>
</feature>
<reference evidence="2 3" key="1">
    <citation type="submission" date="2019-08" db="EMBL/GenBank/DDBJ databases">
        <title>Whole genome sequencing of chitin degrading bacteria Chitinophaga pinensis YS16.</title>
        <authorList>
            <person name="Singh R.P."/>
            <person name="Manchanda G."/>
            <person name="Maurya I.K."/>
            <person name="Joshi N.K."/>
            <person name="Srivastava A.K."/>
        </authorList>
    </citation>
    <scope>NUCLEOTIDE SEQUENCE [LARGE SCALE GENOMIC DNA]</scope>
    <source>
        <strain evidence="2 3">YS-16</strain>
    </source>
</reference>
<comment type="caution">
    <text evidence="2">The sequence shown here is derived from an EMBL/GenBank/DDBJ whole genome shotgun (WGS) entry which is preliminary data.</text>
</comment>
<dbReference type="Proteomes" id="UP000318815">
    <property type="component" value="Unassembled WGS sequence"/>
</dbReference>
<dbReference type="GO" id="GO:0016646">
    <property type="term" value="F:oxidoreductase activity, acting on the CH-NH group of donors, NAD or NADP as acceptor"/>
    <property type="evidence" value="ECO:0007669"/>
    <property type="project" value="TreeGrafter"/>
</dbReference>
<dbReference type="EMBL" id="VOHS01000076">
    <property type="protein sequence ID" value="TWV91105.1"/>
    <property type="molecule type" value="Genomic_DNA"/>
</dbReference>
<gene>
    <name evidence="2" type="ORF">FEF09_28980</name>
</gene>
<dbReference type="InterPro" id="IPR036291">
    <property type="entry name" value="NAD(P)-bd_dom_sf"/>
</dbReference>
<dbReference type="PANTHER" id="PTHR43355">
    <property type="entry name" value="FLAVIN REDUCTASE (NADPH)"/>
    <property type="match status" value="1"/>
</dbReference>
<dbReference type="AlphaFoldDB" id="A0A5C6LJV5"/>
<proteinExistence type="predicted"/>
<dbReference type="SUPFAM" id="SSF51735">
    <property type="entry name" value="NAD(P)-binding Rossmann-fold domains"/>
    <property type="match status" value="1"/>
</dbReference>
<name>A0A5C6LJV5_9BACT</name>
<evidence type="ECO:0000313" key="2">
    <source>
        <dbReference type="EMBL" id="TWV91105.1"/>
    </source>
</evidence>
<dbReference type="OrthoDB" id="9785372at2"/>
<dbReference type="CDD" id="cd05244">
    <property type="entry name" value="BVR-B_like_SDR_a"/>
    <property type="match status" value="1"/>
</dbReference>
<keyword evidence="3" id="KW-1185">Reference proteome</keyword>
<accession>A0A5C6LJV5</accession>
<dbReference type="InterPro" id="IPR016040">
    <property type="entry name" value="NAD(P)-bd_dom"/>
</dbReference>
<dbReference type="RefSeq" id="WP_146308309.1">
    <property type="nucleotide sequence ID" value="NZ_VOHS01000076.1"/>
</dbReference>
<dbReference type="PANTHER" id="PTHR43355:SF2">
    <property type="entry name" value="FLAVIN REDUCTASE (NADPH)"/>
    <property type="match status" value="1"/>
</dbReference>
<protein>
    <submittedName>
        <fullName evidence="2">NAD(P)-dependent oxidoreductase</fullName>
    </submittedName>
</protein>
<evidence type="ECO:0000313" key="3">
    <source>
        <dbReference type="Proteomes" id="UP000318815"/>
    </source>
</evidence>
<sequence>MANIILIGASGFVGSAILNEALSRGHQVKAVVRHPEKVTVKNDKLEVVAADVQNAAALTDIIKGADAVISSYNPGWANPDIYNDTLNGYKAIIGAVKNAGVQRLLVVGGAGSLFVKPGVTVIDTGVLPEAIMPGVKGLAEVYHNQLKAETSLDWVFFSPAGNIAPGQRTANYRLGKDDLITDAKGESNISVEDYAVAMINELETPAHHRTRFTIGY</sequence>
<evidence type="ECO:0000259" key="1">
    <source>
        <dbReference type="Pfam" id="PF13460"/>
    </source>
</evidence>
<dbReference type="Pfam" id="PF13460">
    <property type="entry name" value="NAD_binding_10"/>
    <property type="match status" value="1"/>
</dbReference>
<organism evidence="2 3">
    <name type="scientific">Chitinophaga pinensis</name>
    <dbReference type="NCBI Taxonomy" id="79329"/>
    <lineage>
        <taxon>Bacteria</taxon>
        <taxon>Pseudomonadati</taxon>
        <taxon>Bacteroidota</taxon>
        <taxon>Chitinophagia</taxon>
        <taxon>Chitinophagales</taxon>
        <taxon>Chitinophagaceae</taxon>
        <taxon>Chitinophaga</taxon>
    </lineage>
</organism>
<dbReference type="InterPro" id="IPR051606">
    <property type="entry name" value="Polyketide_Oxido-like"/>
</dbReference>